<name>A0AAN7PPP8_MYCAM</name>
<feature type="compositionally biased region" description="Polar residues" evidence="1">
    <location>
        <begin position="128"/>
        <end position="154"/>
    </location>
</feature>
<evidence type="ECO:0000313" key="2">
    <source>
        <dbReference type="EMBL" id="KAK4826491.1"/>
    </source>
</evidence>
<feature type="region of interest" description="Disordered" evidence="1">
    <location>
        <begin position="85"/>
        <end position="154"/>
    </location>
</feature>
<dbReference type="AlphaFoldDB" id="A0AAN7PPP8"/>
<feature type="region of interest" description="Disordered" evidence="1">
    <location>
        <begin position="302"/>
        <end position="334"/>
    </location>
</feature>
<reference evidence="2 3" key="1">
    <citation type="journal article" date="2023" name="J. Hered.">
        <title>Chromosome-level genome of the wood stork (Mycteria americana) provides insight into avian chromosome evolution.</title>
        <authorList>
            <person name="Flamio R. Jr."/>
            <person name="Ramstad K.M."/>
        </authorList>
    </citation>
    <scope>NUCLEOTIDE SEQUENCE [LARGE SCALE GENOMIC DNA]</scope>
    <source>
        <strain evidence="2">JAX WOST 10</strain>
    </source>
</reference>
<accession>A0AAN7PPP8</accession>
<keyword evidence="3" id="KW-1185">Reference proteome</keyword>
<proteinExistence type="predicted"/>
<evidence type="ECO:0000313" key="3">
    <source>
        <dbReference type="Proteomes" id="UP001333110"/>
    </source>
</evidence>
<sequence length="526" mass="57618">MGPVQPGDKMALGDHKATCQYLWGGLLRRQSQALYWGASRTTSDGGHELNQESSVFLCPVIPKRIRRNRSSSRFRTRTALLLEKGHLKCSGSPPSSATRTPSPQPQLAGASAPPQPTAESSALADVTPTCSRQQLTSPWANRKTQTQNSGLSAPTVTSKWTNIVIKVVLDKSTNDARFPNPSILEIKKSMTKQETNPMAHVASTEPGRTPLHLTAGMHLPLRATLCWGSPKAYLLTTLTAKAPATELAQGHACFPKRQHDFSAPRRALYQTRGEEEKREPWFTMGKFLLWCHSWLVVTIHHPPPTPPTKSSLTSKKRARLENTRNGNPGDKLPATDYEHKIEKAKATPMPTVSHRSPVSMGGHANAFRHIPSWCSKLQAFTGRVYKMFQKKIEMSAFPDVLQVETAFKKFPFTLTLTPLPSLYKVGRATARTAQGRAVPTCVLVPPCRRLQGRQSDPQTAASAMPGGLCATLQPSVPAAVGLAHPQGLQSWWGAAEATTQSRMHLAISLCASIDSMGEETEEQKRE</sequence>
<gene>
    <name evidence="2" type="ORF">QYF61_009564</name>
</gene>
<feature type="compositionally biased region" description="Low complexity" evidence="1">
    <location>
        <begin position="90"/>
        <end position="101"/>
    </location>
</feature>
<evidence type="ECO:0000256" key="1">
    <source>
        <dbReference type="SAM" id="MobiDB-lite"/>
    </source>
</evidence>
<comment type="caution">
    <text evidence="2">The sequence shown here is derived from an EMBL/GenBank/DDBJ whole genome shotgun (WGS) entry which is preliminary data.</text>
</comment>
<organism evidence="2 3">
    <name type="scientific">Mycteria americana</name>
    <name type="common">Wood stork</name>
    <dbReference type="NCBI Taxonomy" id="33587"/>
    <lineage>
        <taxon>Eukaryota</taxon>
        <taxon>Metazoa</taxon>
        <taxon>Chordata</taxon>
        <taxon>Craniata</taxon>
        <taxon>Vertebrata</taxon>
        <taxon>Euteleostomi</taxon>
        <taxon>Archelosauria</taxon>
        <taxon>Archosauria</taxon>
        <taxon>Dinosauria</taxon>
        <taxon>Saurischia</taxon>
        <taxon>Theropoda</taxon>
        <taxon>Coelurosauria</taxon>
        <taxon>Aves</taxon>
        <taxon>Neognathae</taxon>
        <taxon>Neoaves</taxon>
        <taxon>Aequornithes</taxon>
        <taxon>Ciconiiformes</taxon>
        <taxon>Ciconiidae</taxon>
        <taxon>Mycteria</taxon>
    </lineage>
</organism>
<dbReference type="Proteomes" id="UP001333110">
    <property type="component" value="Unassembled WGS sequence"/>
</dbReference>
<protein>
    <submittedName>
        <fullName evidence="2">Uncharacterized protein</fullName>
    </submittedName>
</protein>
<dbReference type="EMBL" id="JAUNZN010000002">
    <property type="protein sequence ID" value="KAK4826491.1"/>
    <property type="molecule type" value="Genomic_DNA"/>
</dbReference>